<name>A0A2V2Z7D5_9BACL</name>
<dbReference type="Gene3D" id="2.160.20.10">
    <property type="entry name" value="Single-stranded right-handed beta-helix, Pectin lyase-like"/>
    <property type="match status" value="1"/>
</dbReference>
<keyword evidence="2" id="KW-1185">Reference proteome</keyword>
<dbReference type="Proteomes" id="UP000246635">
    <property type="component" value="Unassembled WGS sequence"/>
</dbReference>
<organism evidence="1 2">
    <name type="scientific">Paenibacillus cellulosilyticus</name>
    <dbReference type="NCBI Taxonomy" id="375489"/>
    <lineage>
        <taxon>Bacteria</taxon>
        <taxon>Bacillati</taxon>
        <taxon>Bacillota</taxon>
        <taxon>Bacilli</taxon>
        <taxon>Bacillales</taxon>
        <taxon>Paenibacillaceae</taxon>
        <taxon>Paenibacillus</taxon>
    </lineage>
</organism>
<proteinExistence type="predicted"/>
<dbReference type="AlphaFoldDB" id="A0A2V2Z7D5"/>
<dbReference type="InterPro" id="IPR012334">
    <property type="entry name" value="Pectin_lyas_fold"/>
</dbReference>
<accession>A0A2V2Z7D5</accession>
<evidence type="ECO:0000313" key="1">
    <source>
        <dbReference type="EMBL" id="PWW07276.1"/>
    </source>
</evidence>
<dbReference type="RefSeq" id="WP_245946506.1">
    <property type="nucleotide sequence ID" value="NZ_CP054612.1"/>
</dbReference>
<gene>
    <name evidence="1" type="ORF">DFQ01_102168</name>
</gene>
<dbReference type="InterPro" id="IPR011050">
    <property type="entry name" value="Pectin_lyase_fold/virulence"/>
</dbReference>
<comment type="caution">
    <text evidence="1">The sequence shown here is derived from an EMBL/GenBank/DDBJ whole genome shotgun (WGS) entry which is preliminary data.</text>
</comment>
<reference evidence="1 2" key="1">
    <citation type="submission" date="2018-05" db="EMBL/GenBank/DDBJ databases">
        <title>Genomic Encyclopedia of Type Strains, Phase III (KMG-III): the genomes of soil and plant-associated and newly described type strains.</title>
        <authorList>
            <person name="Whitman W."/>
        </authorList>
    </citation>
    <scope>NUCLEOTIDE SEQUENCE [LARGE SCALE GENOMIC DNA]</scope>
    <source>
        <strain evidence="1 2">CECT 5696</strain>
    </source>
</reference>
<dbReference type="EMBL" id="QGTQ01000002">
    <property type="protein sequence ID" value="PWW07276.1"/>
    <property type="molecule type" value="Genomic_DNA"/>
</dbReference>
<protein>
    <recommendedName>
        <fullName evidence="3">Glycosyl hydrolase family 28</fullName>
    </recommendedName>
</protein>
<evidence type="ECO:0008006" key="3">
    <source>
        <dbReference type="Google" id="ProtNLM"/>
    </source>
</evidence>
<sequence>MNEGTPKISNIVLRNIVLDTYAGNAVFIAGLPESMIENVRLENVSAIGKYGLKAYNIKSLEMINVSVTSREDEDYQFHRADLTR</sequence>
<evidence type="ECO:0000313" key="2">
    <source>
        <dbReference type="Proteomes" id="UP000246635"/>
    </source>
</evidence>
<dbReference type="SUPFAM" id="SSF51126">
    <property type="entry name" value="Pectin lyase-like"/>
    <property type="match status" value="1"/>
</dbReference>